<accession>A0A444Z6B6</accession>
<proteinExistence type="predicted"/>
<dbReference type="InterPro" id="IPR044824">
    <property type="entry name" value="MAIN-like"/>
</dbReference>
<name>A0A444Z6B6_ARAHY</name>
<dbReference type="AlphaFoldDB" id="A0A444Z6B6"/>
<feature type="domain" description="Aminotransferase-like plant mobile" evidence="1">
    <location>
        <begin position="34"/>
        <end position="83"/>
    </location>
</feature>
<sequence>MVRDITHFEDHIVEYLGHSPNNSRDLGSRYLHQNRPETHTFHLPRGECTITLEDVTIIFGLPTNGLSVSGFTDTSSSSLENEFMIQFATIPIAPDHKGSGVKLA</sequence>
<dbReference type="InterPro" id="IPR019557">
    <property type="entry name" value="AminoTfrase-like_pln_mobile"/>
</dbReference>
<evidence type="ECO:0000313" key="3">
    <source>
        <dbReference type="Proteomes" id="UP000289738"/>
    </source>
</evidence>
<comment type="caution">
    <text evidence="2">The sequence shown here is derived from an EMBL/GenBank/DDBJ whole genome shotgun (WGS) entry which is preliminary data.</text>
</comment>
<reference evidence="2 3" key="1">
    <citation type="submission" date="2019-01" db="EMBL/GenBank/DDBJ databases">
        <title>Sequencing of cultivated peanut Arachis hypogaea provides insights into genome evolution and oil improvement.</title>
        <authorList>
            <person name="Chen X."/>
        </authorList>
    </citation>
    <scope>NUCLEOTIDE SEQUENCE [LARGE SCALE GENOMIC DNA]</scope>
    <source>
        <strain evidence="3">cv. Fuhuasheng</strain>
        <tissue evidence="2">Leaves</tissue>
    </source>
</reference>
<keyword evidence="3" id="KW-1185">Reference proteome</keyword>
<dbReference type="PANTHER" id="PTHR46033:SF8">
    <property type="entry name" value="PROTEIN MAINTENANCE OF MERISTEMS-LIKE"/>
    <property type="match status" value="1"/>
</dbReference>
<dbReference type="Pfam" id="PF10536">
    <property type="entry name" value="PMD"/>
    <property type="match status" value="1"/>
</dbReference>
<protein>
    <recommendedName>
        <fullName evidence="1">Aminotransferase-like plant mobile domain-containing protein</fullName>
    </recommendedName>
</protein>
<evidence type="ECO:0000259" key="1">
    <source>
        <dbReference type="Pfam" id="PF10536"/>
    </source>
</evidence>
<gene>
    <name evidence="2" type="ORF">Ahy_B05g078098</name>
</gene>
<dbReference type="GO" id="GO:0010073">
    <property type="term" value="P:meristem maintenance"/>
    <property type="evidence" value="ECO:0007669"/>
    <property type="project" value="InterPro"/>
</dbReference>
<dbReference type="EMBL" id="SDMP01000015">
    <property type="protein sequence ID" value="RYR09711.1"/>
    <property type="molecule type" value="Genomic_DNA"/>
</dbReference>
<evidence type="ECO:0000313" key="2">
    <source>
        <dbReference type="EMBL" id="RYR09711.1"/>
    </source>
</evidence>
<organism evidence="2 3">
    <name type="scientific">Arachis hypogaea</name>
    <name type="common">Peanut</name>
    <dbReference type="NCBI Taxonomy" id="3818"/>
    <lineage>
        <taxon>Eukaryota</taxon>
        <taxon>Viridiplantae</taxon>
        <taxon>Streptophyta</taxon>
        <taxon>Embryophyta</taxon>
        <taxon>Tracheophyta</taxon>
        <taxon>Spermatophyta</taxon>
        <taxon>Magnoliopsida</taxon>
        <taxon>eudicotyledons</taxon>
        <taxon>Gunneridae</taxon>
        <taxon>Pentapetalae</taxon>
        <taxon>rosids</taxon>
        <taxon>fabids</taxon>
        <taxon>Fabales</taxon>
        <taxon>Fabaceae</taxon>
        <taxon>Papilionoideae</taxon>
        <taxon>50 kb inversion clade</taxon>
        <taxon>dalbergioids sensu lato</taxon>
        <taxon>Dalbergieae</taxon>
        <taxon>Pterocarpus clade</taxon>
        <taxon>Arachis</taxon>
    </lineage>
</organism>
<dbReference type="PANTHER" id="PTHR46033">
    <property type="entry name" value="PROTEIN MAIN-LIKE 2"/>
    <property type="match status" value="1"/>
</dbReference>
<dbReference type="Proteomes" id="UP000289738">
    <property type="component" value="Chromosome B05"/>
</dbReference>